<sequence length="156" mass="17446">MKKLFVKSFIVLMILCLGCSSNNDVNEEKKDTLSEQFIGEWKPVKFVFSCTSGDEVVISSACEQTGRLTVSSNGTWVENSFYEYNNVCEDDGASNDTWAINGNELTVTVIENGSGNNIEITFFEISGNTLKIGQYDNELCDDTDASSLYYMEYVRI</sequence>
<gene>
    <name evidence="3" type="ORF">E1J38_005090</name>
</gene>
<proteinExistence type="predicted"/>
<dbReference type="AlphaFoldDB" id="A0A562YFZ9"/>
<dbReference type="EMBL" id="SMZJ02000003">
    <property type="protein sequence ID" value="TWO33273.1"/>
    <property type="molecule type" value="Genomic_DNA"/>
</dbReference>
<evidence type="ECO:0000256" key="1">
    <source>
        <dbReference type="SAM" id="SignalP"/>
    </source>
</evidence>
<name>A0A562YFZ9_9FLAO</name>
<evidence type="ECO:0000259" key="2">
    <source>
        <dbReference type="Pfam" id="PF13648"/>
    </source>
</evidence>
<dbReference type="Proteomes" id="UP000295814">
    <property type="component" value="Unassembled WGS sequence"/>
</dbReference>
<feature type="signal peptide" evidence="1">
    <location>
        <begin position="1"/>
        <end position="23"/>
    </location>
</feature>
<dbReference type="InterPro" id="IPR024311">
    <property type="entry name" value="Lipocalin-like"/>
</dbReference>
<reference evidence="3 4" key="1">
    <citation type="submission" date="2019-07" db="EMBL/GenBank/DDBJ databases">
        <title>Seonamhaeicola sp. W255 draft genome.</title>
        <authorList>
            <person name="Zhang X.-Y."/>
            <person name="Zhang R."/>
            <person name="Zhong Y.-L."/>
            <person name="Du Z.-J."/>
        </authorList>
    </citation>
    <scope>NUCLEOTIDE SEQUENCE [LARGE SCALE GENOMIC DNA]</scope>
    <source>
        <strain evidence="3 4">W255</strain>
    </source>
</reference>
<organism evidence="3 4">
    <name type="scientific">Seonamhaeicola sediminis</name>
    <dbReference type="NCBI Taxonomy" id="2528206"/>
    <lineage>
        <taxon>Bacteria</taxon>
        <taxon>Pseudomonadati</taxon>
        <taxon>Bacteroidota</taxon>
        <taxon>Flavobacteriia</taxon>
        <taxon>Flavobacteriales</taxon>
        <taxon>Flavobacteriaceae</taxon>
    </lineage>
</organism>
<feature type="chain" id="PRO_5022978497" evidence="1">
    <location>
        <begin position="24"/>
        <end position="156"/>
    </location>
</feature>
<keyword evidence="4" id="KW-1185">Reference proteome</keyword>
<evidence type="ECO:0000313" key="4">
    <source>
        <dbReference type="Proteomes" id="UP000295814"/>
    </source>
</evidence>
<dbReference type="OrthoDB" id="1431651at2"/>
<feature type="domain" description="Lipocalin-like" evidence="2">
    <location>
        <begin position="38"/>
        <end position="132"/>
    </location>
</feature>
<dbReference type="RefSeq" id="WP_133356095.1">
    <property type="nucleotide sequence ID" value="NZ_SMZJ02000003.1"/>
</dbReference>
<evidence type="ECO:0000313" key="3">
    <source>
        <dbReference type="EMBL" id="TWO33273.1"/>
    </source>
</evidence>
<protein>
    <submittedName>
        <fullName evidence="3">Lipocalin family protein</fullName>
    </submittedName>
</protein>
<accession>A0A562YFZ9</accession>
<keyword evidence="1" id="KW-0732">Signal</keyword>
<comment type="caution">
    <text evidence="3">The sequence shown here is derived from an EMBL/GenBank/DDBJ whole genome shotgun (WGS) entry which is preliminary data.</text>
</comment>
<dbReference type="Pfam" id="PF13648">
    <property type="entry name" value="Lipocalin_4"/>
    <property type="match status" value="1"/>
</dbReference>